<keyword evidence="2" id="KW-0812">Transmembrane</keyword>
<feature type="transmembrane region" description="Helical" evidence="2">
    <location>
        <begin position="34"/>
        <end position="54"/>
    </location>
</feature>
<reference evidence="3 4" key="1">
    <citation type="journal article" date="2016" name="Mol. Biol. Evol.">
        <title>Comparative Genomics of Early-Diverging Mushroom-Forming Fungi Provides Insights into the Origins of Lignocellulose Decay Capabilities.</title>
        <authorList>
            <person name="Nagy L.G."/>
            <person name="Riley R."/>
            <person name="Tritt A."/>
            <person name="Adam C."/>
            <person name="Daum C."/>
            <person name="Floudas D."/>
            <person name="Sun H."/>
            <person name="Yadav J.S."/>
            <person name="Pangilinan J."/>
            <person name="Larsson K.H."/>
            <person name="Matsuura K."/>
            <person name="Barry K."/>
            <person name="Labutti K."/>
            <person name="Kuo R."/>
            <person name="Ohm R.A."/>
            <person name="Bhattacharya S.S."/>
            <person name="Shirouzu T."/>
            <person name="Yoshinaga Y."/>
            <person name="Martin F.M."/>
            <person name="Grigoriev I.V."/>
            <person name="Hibbett D.S."/>
        </authorList>
    </citation>
    <scope>NUCLEOTIDE SEQUENCE [LARGE SCALE GENOMIC DNA]</scope>
    <source>
        <strain evidence="3 4">HHB12029</strain>
    </source>
</reference>
<dbReference type="Proteomes" id="UP000077266">
    <property type="component" value="Unassembled WGS sequence"/>
</dbReference>
<keyword evidence="4" id="KW-1185">Reference proteome</keyword>
<sequence length="450" mass="50012">MPLHTLIKIIDDTIQSTGTPYDALTPFEQHTREAMLAITVLAPLTGAFIAAAFAPRAKRDQPHGCPDFERQMRMREELSHFDRHKEMERMHLHKPLRFNRLVAYWFISIGIFGSVVYLQSGRTTRTTFVLAVFHNQVEVLLNCLLLKRSYQNSIAAAFVYGFIMYPIVLFASSMAWVFIGAAIVGGANDFLIVCILLYGRQWLLAAGALAHVFSAVAVFTCTIDNFGVLPYNLCIFLGLWIHIALTVTGILYAGELHGMMTNSEKFDLAGQGHRPNGTAPRHVAHTNENGLAGTPSLSKRAGKRLKERSLSSPDLHAALAHEKEKENGSALANGNGRVHHHRRPADDDDSEEHWLQHFAEENCRGVCYARNPMRHTNVPWSVVASLVIVSLVAAALVTVALCFWVPTWGSSPWGHTSQHPSSLSWLWNIFAIESPLGSRIASVHSPRIDL</sequence>
<feature type="transmembrane region" description="Helical" evidence="2">
    <location>
        <begin position="101"/>
        <end position="120"/>
    </location>
</feature>
<protein>
    <submittedName>
        <fullName evidence="3">Uncharacterized protein</fullName>
    </submittedName>
</protein>
<evidence type="ECO:0000313" key="3">
    <source>
        <dbReference type="EMBL" id="KZV88164.1"/>
    </source>
</evidence>
<keyword evidence="2" id="KW-0472">Membrane</keyword>
<feature type="transmembrane region" description="Helical" evidence="2">
    <location>
        <begin position="203"/>
        <end position="223"/>
    </location>
</feature>
<proteinExistence type="predicted"/>
<dbReference type="EMBL" id="KV426106">
    <property type="protein sequence ID" value="KZV88164.1"/>
    <property type="molecule type" value="Genomic_DNA"/>
</dbReference>
<evidence type="ECO:0000256" key="1">
    <source>
        <dbReference type="SAM" id="MobiDB-lite"/>
    </source>
</evidence>
<dbReference type="InParanoid" id="A0A165F1E8"/>
<evidence type="ECO:0000313" key="4">
    <source>
        <dbReference type="Proteomes" id="UP000077266"/>
    </source>
</evidence>
<feature type="region of interest" description="Disordered" evidence="1">
    <location>
        <begin position="322"/>
        <end position="352"/>
    </location>
</feature>
<feature type="transmembrane region" description="Helical" evidence="2">
    <location>
        <begin position="380"/>
        <end position="406"/>
    </location>
</feature>
<evidence type="ECO:0000256" key="2">
    <source>
        <dbReference type="SAM" id="Phobius"/>
    </source>
</evidence>
<feature type="region of interest" description="Disordered" evidence="1">
    <location>
        <begin position="268"/>
        <end position="305"/>
    </location>
</feature>
<gene>
    <name evidence="3" type="ORF">EXIGLDRAFT_839431</name>
</gene>
<organism evidence="3 4">
    <name type="scientific">Exidia glandulosa HHB12029</name>
    <dbReference type="NCBI Taxonomy" id="1314781"/>
    <lineage>
        <taxon>Eukaryota</taxon>
        <taxon>Fungi</taxon>
        <taxon>Dikarya</taxon>
        <taxon>Basidiomycota</taxon>
        <taxon>Agaricomycotina</taxon>
        <taxon>Agaricomycetes</taxon>
        <taxon>Auriculariales</taxon>
        <taxon>Exidiaceae</taxon>
        <taxon>Exidia</taxon>
    </lineage>
</organism>
<accession>A0A165F1E8</accession>
<feature type="transmembrane region" description="Helical" evidence="2">
    <location>
        <begin position="177"/>
        <end position="198"/>
    </location>
</feature>
<keyword evidence="2" id="KW-1133">Transmembrane helix</keyword>
<feature type="transmembrane region" description="Helical" evidence="2">
    <location>
        <begin position="153"/>
        <end position="171"/>
    </location>
</feature>
<feature type="transmembrane region" description="Helical" evidence="2">
    <location>
        <begin position="229"/>
        <end position="253"/>
    </location>
</feature>
<dbReference type="OrthoDB" id="3265531at2759"/>
<dbReference type="AlphaFoldDB" id="A0A165F1E8"/>
<name>A0A165F1E8_EXIGL</name>